<sequence length="125" mass="14309">MNYSTRKFCKPILVAFNQFRTAHICFEMTHVGVTLHSDAFKRCIHVRVLHFGLLTNIFGTCFQAITSAGMEDRPVNKKDFMQERLESLLNKCGTKEPSTFLTRENLLTLIPEVKSAKRAQKRSTA</sequence>
<organism evidence="1 2">
    <name type="scientific">Trichonephila clavipes</name>
    <name type="common">Golden silk orbweaver</name>
    <name type="synonym">Nephila clavipes</name>
    <dbReference type="NCBI Taxonomy" id="2585209"/>
    <lineage>
        <taxon>Eukaryota</taxon>
        <taxon>Metazoa</taxon>
        <taxon>Ecdysozoa</taxon>
        <taxon>Arthropoda</taxon>
        <taxon>Chelicerata</taxon>
        <taxon>Arachnida</taxon>
        <taxon>Araneae</taxon>
        <taxon>Araneomorphae</taxon>
        <taxon>Entelegynae</taxon>
        <taxon>Araneoidea</taxon>
        <taxon>Nephilidae</taxon>
        <taxon>Trichonephila</taxon>
    </lineage>
</organism>
<name>A0A8X6SA16_TRICX</name>
<protein>
    <submittedName>
        <fullName evidence="1">Uncharacterized protein</fullName>
    </submittedName>
</protein>
<comment type="caution">
    <text evidence="1">The sequence shown here is derived from an EMBL/GenBank/DDBJ whole genome shotgun (WGS) entry which is preliminary data.</text>
</comment>
<reference evidence="1" key="1">
    <citation type="submission" date="2020-08" db="EMBL/GenBank/DDBJ databases">
        <title>Multicomponent nature underlies the extraordinary mechanical properties of spider dragline silk.</title>
        <authorList>
            <person name="Kono N."/>
            <person name="Nakamura H."/>
            <person name="Mori M."/>
            <person name="Yoshida Y."/>
            <person name="Ohtoshi R."/>
            <person name="Malay A.D."/>
            <person name="Moran D.A.P."/>
            <person name="Tomita M."/>
            <person name="Numata K."/>
            <person name="Arakawa K."/>
        </authorList>
    </citation>
    <scope>NUCLEOTIDE SEQUENCE</scope>
</reference>
<dbReference type="EMBL" id="BMAU01021254">
    <property type="protein sequence ID" value="GFY05547.1"/>
    <property type="molecule type" value="Genomic_DNA"/>
</dbReference>
<accession>A0A8X6SA16</accession>
<keyword evidence="2" id="KW-1185">Reference proteome</keyword>
<dbReference type="Proteomes" id="UP000887159">
    <property type="component" value="Unassembled WGS sequence"/>
</dbReference>
<evidence type="ECO:0000313" key="2">
    <source>
        <dbReference type="Proteomes" id="UP000887159"/>
    </source>
</evidence>
<evidence type="ECO:0000313" key="1">
    <source>
        <dbReference type="EMBL" id="GFY05547.1"/>
    </source>
</evidence>
<proteinExistence type="predicted"/>
<gene>
    <name evidence="1" type="ORF">TNCV_4370571</name>
</gene>
<dbReference type="AlphaFoldDB" id="A0A8X6SA16"/>